<keyword evidence="5 6" id="KW-0472">Membrane</keyword>
<feature type="transmembrane region" description="Helical" evidence="6">
    <location>
        <begin position="483"/>
        <end position="502"/>
    </location>
</feature>
<keyword evidence="8" id="KW-1185">Reference proteome</keyword>
<feature type="transmembrane region" description="Helical" evidence="6">
    <location>
        <begin position="199"/>
        <end position="217"/>
    </location>
</feature>
<feature type="transmembrane region" description="Helical" evidence="6">
    <location>
        <begin position="363"/>
        <end position="383"/>
    </location>
</feature>
<evidence type="ECO:0000256" key="2">
    <source>
        <dbReference type="ARBA" id="ARBA00022475"/>
    </source>
</evidence>
<comment type="caution">
    <text evidence="7">The sequence shown here is derived from an EMBL/GenBank/DDBJ whole genome shotgun (WGS) entry which is preliminary data.</text>
</comment>
<evidence type="ECO:0000256" key="6">
    <source>
        <dbReference type="SAM" id="Phobius"/>
    </source>
</evidence>
<dbReference type="InterPro" id="IPR002797">
    <property type="entry name" value="Polysacc_synth"/>
</dbReference>
<feature type="transmembrane region" description="Helical" evidence="6">
    <location>
        <begin position="330"/>
        <end position="351"/>
    </location>
</feature>
<evidence type="ECO:0000313" key="7">
    <source>
        <dbReference type="EMBL" id="GID10337.1"/>
    </source>
</evidence>
<name>A0A8J3J1L6_9ACTN</name>
<dbReference type="PANTHER" id="PTHR30250">
    <property type="entry name" value="PST FAMILY PREDICTED COLANIC ACID TRANSPORTER"/>
    <property type="match status" value="1"/>
</dbReference>
<sequence>MVGPAAGTGRQVGLGGVARGGVLNLAAAGFSGLAGLAITTLVARGLGHAQAGVFFSATSAFLLAQMLAKLGTDTGLVYWLARLRAVRRFDLLHRLLRRALLPVLAASVLAAAVLFTAAPYLAHLSVLAGRHAHAGDFARQLRVLALFLPAAALSDALLSATRGYRTMRPTALVDKVIRPSLQLAVLLVVLLSTSTTLDSVAWAGPYVVSVVLAAWFLSTVDHAARRRPVPGRSTVDVVVPERLGPAFWRFTAPRALSSIAQVALQRLDVLLVAGMLGFPAAALYTVATRFIVVGQLGNQAIGSAVQPRLAELLARRDTAAVRLLYQTSTAWVVLLTWPMYLLVAVFAPAYLGVFGAGYAGTGTALVVAVLCGAMLVAGACGMVDMVLTMGGRTTWNLANVALALTVNVGLDLLLIPPLGIMGAALGWAAALLVKNLVPVVQIAVALRLHPFGRATGYAALLGAGCVAVPAICARVLLGPGLVGLAAALAVAVPAYATACVLARDRLGLTDLLPRRIVERFRHAH</sequence>
<comment type="subcellular location">
    <subcellularLocation>
        <location evidence="1">Cell membrane</location>
        <topology evidence="1">Multi-pass membrane protein</topology>
    </subcellularLocation>
</comment>
<feature type="transmembrane region" description="Helical" evidence="6">
    <location>
        <begin position="458"/>
        <end position="477"/>
    </location>
</feature>
<feature type="transmembrane region" description="Helical" evidence="6">
    <location>
        <begin position="141"/>
        <end position="164"/>
    </location>
</feature>
<accession>A0A8J3J1L6</accession>
<evidence type="ECO:0008006" key="9">
    <source>
        <dbReference type="Google" id="ProtNLM"/>
    </source>
</evidence>
<dbReference type="PANTHER" id="PTHR30250:SF27">
    <property type="entry name" value="POLYSACCHARIDE BIOSYNTHESIS PROTEIN"/>
    <property type="match status" value="1"/>
</dbReference>
<keyword evidence="3 6" id="KW-0812">Transmembrane</keyword>
<keyword evidence="2" id="KW-1003">Cell membrane</keyword>
<keyword evidence="4 6" id="KW-1133">Transmembrane helix</keyword>
<evidence type="ECO:0000256" key="5">
    <source>
        <dbReference type="ARBA" id="ARBA00023136"/>
    </source>
</evidence>
<evidence type="ECO:0000256" key="4">
    <source>
        <dbReference type="ARBA" id="ARBA00022989"/>
    </source>
</evidence>
<feature type="transmembrane region" description="Helical" evidence="6">
    <location>
        <begin position="176"/>
        <end position="193"/>
    </location>
</feature>
<feature type="transmembrane region" description="Helical" evidence="6">
    <location>
        <begin position="21"/>
        <end position="42"/>
    </location>
</feature>
<gene>
    <name evidence="7" type="ORF">Aru02nite_12260</name>
</gene>
<evidence type="ECO:0000313" key="8">
    <source>
        <dbReference type="Proteomes" id="UP000612808"/>
    </source>
</evidence>
<dbReference type="EMBL" id="BOMB01000007">
    <property type="protein sequence ID" value="GID10337.1"/>
    <property type="molecule type" value="Genomic_DNA"/>
</dbReference>
<dbReference type="Proteomes" id="UP000612808">
    <property type="component" value="Unassembled WGS sequence"/>
</dbReference>
<organism evidence="7 8">
    <name type="scientific">Actinocatenispora rupis</name>
    <dbReference type="NCBI Taxonomy" id="519421"/>
    <lineage>
        <taxon>Bacteria</taxon>
        <taxon>Bacillati</taxon>
        <taxon>Actinomycetota</taxon>
        <taxon>Actinomycetes</taxon>
        <taxon>Micromonosporales</taxon>
        <taxon>Micromonosporaceae</taxon>
        <taxon>Actinocatenispora</taxon>
    </lineage>
</organism>
<dbReference type="GO" id="GO:0005886">
    <property type="term" value="C:plasma membrane"/>
    <property type="evidence" value="ECO:0007669"/>
    <property type="project" value="UniProtKB-SubCell"/>
</dbReference>
<feature type="transmembrane region" description="Helical" evidence="6">
    <location>
        <begin position="54"/>
        <end position="80"/>
    </location>
</feature>
<evidence type="ECO:0000256" key="1">
    <source>
        <dbReference type="ARBA" id="ARBA00004651"/>
    </source>
</evidence>
<dbReference type="AlphaFoldDB" id="A0A8J3J1L6"/>
<feature type="transmembrane region" description="Helical" evidence="6">
    <location>
        <begin position="100"/>
        <end position="121"/>
    </location>
</feature>
<dbReference type="Pfam" id="PF01943">
    <property type="entry name" value="Polysacc_synt"/>
    <property type="match status" value="1"/>
</dbReference>
<evidence type="ECO:0000256" key="3">
    <source>
        <dbReference type="ARBA" id="ARBA00022692"/>
    </source>
</evidence>
<protein>
    <recommendedName>
        <fullName evidence="9">Membrane protein involved in the export of O-antigen and teichoic acid</fullName>
    </recommendedName>
</protein>
<dbReference type="InterPro" id="IPR050833">
    <property type="entry name" value="Poly_Biosynth_Transport"/>
</dbReference>
<proteinExistence type="predicted"/>
<reference evidence="7" key="1">
    <citation type="submission" date="2021-01" db="EMBL/GenBank/DDBJ databases">
        <title>Whole genome shotgun sequence of Actinocatenispora rupis NBRC 107355.</title>
        <authorList>
            <person name="Komaki H."/>
            <person name="Tamura T."/>
        </authorList>
    </citation>
    <scope>NUCLEOTIDE SEQUENCE</scope>
    <source>
        <strain evidence="7">NBRC 107355</strain>
    </source>
</reference>